<comment type="caution">
    <text evidence="6">The sequence shown here is derived from an EMBL/GenBank/DDBJ whole genome shotgun (WGS) entry which is preliminary data.</text>
</comment>
<dbReference type="GO" id="GO:0005634">
    <property type="term" value="C:nucleus"/>
    <property type="evidence" value="ECO:0007669"/>
    <property type="project" value="TreeGrafter"/>
</dbReference>
<evidence type="ECO:0000313" key="6">
    <source>
        <dbReference type="EMBL" id="CAE8596624.1"/>
    </source>
</evidence>
<evidence type="ECO:0000256" key="2">
    <source>
        <dbReference type="ARBA" id="ARBA00022574"/>
    </source>
</evidence>
<dbReference type="PROSITE" id="PS51394">
    <property type="entry name" value="PFU"/>
    <property type="match status" value="1"/>
</dbReference>
<dbReference type="EMBL" id="CAJNNW010026598">
    <property type="protein sequence ID" value="CAE8686501.1"/>
    <property type="molecule type" value="Genomic_DNA"/>
</dbReference>
<dbReference type="PANTHER" id="PTHR19849:SF0">
    <property type="entry name" value="PHOSPHOLIPASE A-2-ACTIVATING PROTEIN"/>
    <property type="match status" value="1"/>
</dbReference>
<dbReference type="OrthoDB" id="417713at2759"/>
<dbReference type="Gene3D" id="3.10.20.870">
    <property type="entry name" value="PFU (PLAA family ubiquitin binding), C-terminal domain"/>
    <property type="match status" value="1"/>
</dbReference>
<dbReference type="Proteomes" id="UP000654075">
    <property type="component" value="Unassembled WGS sequence"/>
</dbReference>
<feature type="compositionally biased region" description="Polar residues" evidence="4">
    <location>
        <begin position="77"/>
        <end position="88"/>
    </location>
</feature>
<evidence type="ECO:0000313" key="7">
    <source>
        <dbReference type="EMBL" id="CAE8686501.1"/>
    </source>
</evidence>
<accession>A0A813EDE5</accession>
<dbReference type="InterPro" id="IPR036322">
    <property type="entry name" value="WD40_repeat_dom_sf"/>
</dbReference>
<name>A0A813EDE5_POLGL</name>
<feature type="non-terminal residue" evidence="6">
    <location>
        <position position="1"/>
    </location>
</feature>
<dbReference type="SUPFAM" id="SSF50978">
    <property type="entry name" value="WD40 repeat-like"/>
    <property type="match status" value="1"/>
</dbReference>
<evidence type="ECO:0000256" key="1">
    <source>
        <dbReference type="ARBA" id="ARBA00022490"/>
    </source>
</evidence>
<dbReference type="PANTHER" id="PTHR19849">
    <property type="entry name" value="PHOSPHOLIPASE A-2-ACTIVATING PROTEIN"/>
    <property type="match status" value="1"/>
</dbReference>
<evidence type="ECO:0000256" key="4">
    <source>
        <dbReference type="SAM" id="MobiDB-lite"/>
    </source>
</evidence>
<reference evidence="6" key="1">
    <citation type="submission" date="2021-02" db="EMBL/GenBank/DDBJ databases">
        <authorList>
            <person name="Dougan E. K."/>
            <person name="Rhodes N."/>
            <person name="Thang M."/>
            <person name="Chan C."/>
        </authorList>
    </citation>
    <scope>NUCLEOTIDE SEQUENCE</scope>
</reference>
<dbReference type="EMBL" id="CAJNNV010008766">
    <property type="protein sequence ID" value="CAE8596624.1"/>
    <property type="molecule type" value="Genomic_DNA"/>
</dbReference>
<dbReference type="GO" id="GO:0043130">
    <property type="term" value="F:ubiquitin binding"/>
    <property type="evidence" value="ECO:0007669"/>
    <property type="project" value="TreeGrafter"/>
</dbReference>
<protein>
    <recommendedName>
        <fullName evidence="5">PFU domain-containing protein</fullName>
    </recommendedName>
</protein>
<dbReference type="AlphaFoldDB" id="A0A813EDE5"/>
<dbReference type="GO" id="GO:0010992">
    <property type="term" value="P:ubiquitin recycling"/>
    <property type="evidence" value="ECO:0007669"/>
    <property type="project" value="TreeGrafter"/>
</dbReference>
<sequence>DCTLKVWAISDSSISQSIIHAGTVWQGASVPNGDIVTACGDMIVRVWTRDPERMAAEAERNTQKEMAEQAALAAAQKGSSSVPMDTATDISQMPTTVGAKNGEIKCFKDGATVFAFSWNAGARSWDKIGEVVGQDPESKKFYEGDDVFPRGEYDFIFDVDMGAGTGLKKLPYNKDQNPMVAAEAFVAREQINKSNTNEI</sequence>
<dbReference type="InterPro" id="IPR038122">
    <property type="entry name" value="PFU_sf"/>
</dbReference>
<dbReference type="InterPro" id="IPR015943">
    <property type="entry name" value="WD40/YVTN_repeat-like_dom_sf"/>
</dbReference>
<feature type="non-terminal residue" evidence="6">
    <location>
        <position position="199"/>
    </location>
</feature>
<feature type="compositionally biased region" description="Basic and acidic residues" evidence="4">
    <location>
        <begin position="55"/>
        <end position="67"/>
    </location>
</feature>
<keyword evidence="1" id="KW-0963">Cytoplasm</keyword>
<keyword evidence="2" id="KW-0853">WD repeat</keyword>
<keyword evidence="8" id="KW-1185">Reference proteome</keyword>
<dbReference type="Proteomes" id="UP000626109">
    <property type="component" value="Unassembled WGS sequence"/>
</dbReference>
<dbReference type="InterPro" id="IPR015155">
    <property type="entry name" value="PFU"/>
</dbReference>
<feature type="region of interest" description="Disordered" evidence="4">
    <location>
        <begin position="55"/>
        <end position="88"/>
    </location>
</feature>
<dbReference type="GO" id="GO:0043161">
    <property type="term" value="P:proteasome-mediated ubiquitin-dependent protein catabolic process"/>
    <property type="evidence" value="ECO:0007669"/>
    <property type="project" value="TreeGrafter"/>
</dbReference>
<dbReference type="Gene3D" id="2.130.10.10">
    <property type="entry name" value="YVTN repeat-like/Quinoprotein amine dehydrogenase"/>
    <property type="match status" value="1"/>
</dbReference>
<keyword evidence="3" id="KW-0677">Repeat</keyword>
<organism evidence="6 8">
    <name type="scientific">Polarella glacialis</name>
    <name type="common">Dinoflagellate</name>
    <dbReference type="NCBI Taxonomy" id="89957"/>
    <lineage>
        <taxon>Eukaryota</taxon>
        <taxon>Sar</taxon>
        <taxon>Alveolata</taxon>
        <taxon>Dinophyceae</taxon>
        <taxon>Suessiales</taxon>
        <taxon>Suessiaceae</taxon>
        <taxon>Polarella</taxon>
    </lineage>
</organism>
<proteinExistence type="predicted"/>
<gene>
    <name evidence="6" type="ORF">PGLA1383_LOCUS15086</name>
    <name evidence="7" type="ORF">PGLA2088_LOCUS25008</name>
</gene>
<evidence type="ECO:0000313" key="8">
    <source>
        <dbReference type="Proteomes" id="UP000654075"/>
    </source>
</evidence>
<feature type="domain" description="PFU" evidence="5">
    <location>
        <begin position="117"/>
        <end position="199"/>
    </location>
</feature>
<dbReference type="GO" id="GO:0005737">
    <property type="term" value="C:cytoplasm"/>
    <property type="evidence" value="ECO:0007669"/>
    <property type="project" value="TreeGrafter"/>
</dbReference>
<dbReference type="Pfam" id="PF09070">
    <property type="entry name" value="PFU"/>
    <property type="match status" value="1"/>
</dbReference>
<evidence type="ECO:0000259" key="5">
    <source>
        <dbReference type="PROSITE" id="PS51394"/>
    </source>
</evidence>
<evidence type="ECO:0000256" key="3">
    <source>
        <dbReference type="ARBA" id="ARBA00022737"/>
    </source>
</evidence>